<keyword evidence="1" id="KW-0732">Signal</keyword>
<dbReference type="Pfam" id="PF18329">
    <property type="entry name" value="SGBP_B_XBD"/>
    <property type="match status" value="1"/>
</dbReference>
<sequence length="471" mass="52522">MKSTKYIKLLCMLLLPTVFISCNKDDEYFDEKYQSTPITVTQVYLEDYESSVPDRPITYARLGQLIRIEGSGFYGMKKVYINGYDTYFNRAYVTDNSMLVSINSDTPVSDAEPEERNIIRFVKNNTELSYNFTIRAASPTITSISNTLPAAGEKVTVYGTGLEETSKVTLPGSIEITTGIESDEDGEWYSFTMPSGVTTGGSIYSEGANGQAATPAYFNNADCMILNFDGSGTQGFWSWSETGSMINADDLVTDPVSGSNRGKCLQLIPERLIAAGGIMSGKPRASECWTAGNDDAADDWSRMYQYIPKETPLTEVALQFDIYVAENEPWSNCGHIQINLFNNFNFAGIGSDDDGSSNQVAFYVPYIQDGEIVPFYTEGWQTVTIPFSEFNKYATLIADKETPTFEDVVTDRNSASYRNFGIGFVNTDFTYKDVTVESNTFATHIYLDNWRVVPCKDIIISDYPEDEEETE</sequence>
<name>A0A1Y4JXQ9_9BACE</name>
<feature type="domain" description="Surface glycan-binding protein B xyloglucan binding" evidence="2">
    <location>
        <begin position="218"/>
        <end position="454"/>
    </location>
</feature>
<accession>A0A1Y4JXQ9</accession>
<feature type="signal peptide" evidence="1">
    <location>
        <begin position="1"/>
        <end position="24"/>
    </location>
</feature>
<dbReference type="Gene3D" id="2.60.40.10">
    <property type="entry name" value="Immunoglobulins"/>
    <property type="match status" value="2"/>
</dbReference>
<feature type="chain" id="PRO_5012508883" description="Surface glycan-binding protein B xyloglucan binding domain-containing protein" evidence="1">
    <location>
        <begin position="25"/>
        <end position="471"/>
    </location>
</feature>
<organism evidence="3 4">
    <name type="scientific">Bacteroides clarus</name>
    <dbReference type="NCBI Taxonomy" id="626929"/>
    <lineage>
        <taxon>Bacteria</taxon>
        <taxon>Pseudomonadati</taxon>
        <taxon>Bacteroidota</taxon>
        <taxon>Bacteroidia</taxon>
        <taxon>Bacteroidales</taxon>
        <taxon>Bacteroidaceae</taxon>
        <taxon>Bacteroides</taxon>
    </lineage>
</organism>
<dbReference type="InterPro" id="IPR013783">
    <property type="entry name" value="Ig-like_fold"/>
</dbReference>
<proteinExistence type="predicted"/>
<dbReference type="AlphaFoldDB" id="A0A1Y4JXQ9"/>
<protein>
    <recommendedName>
        <fullName evidence="2">Surface glycan-binding protein B xyloglucan binding domain-containing protein</fullName>
    </recommendedName>
</protein>
<dbReference type="Proteomes" id="UP000196587">
    <property type="component" value="Unassembled WGS sequence"/>
</dbReference>
<dbReference type="InterPro" id="IPR040475">
    <property type="entry name" value="SGBP_B_XBD"/>
</dbReference>
<evidence type="ECO:0000259" key="2">
    <source>
        <dbReference type="Pfam" id="PF18329"/>
    </source>
</evidence>
<dbReference type="GO" id="GO:0030247">
    <property type="term" value="F:polysaccharide binding"/>
    <property type="evidence" value="ECO:0007669"/>
    <property type="project" value="InterPro"/>
</dbReference>
<dbReference type="PROSITE" id="PS51257">
    <property type="entry name" value="PROKAR_LIPOPROTEIN"/>
    <property type="match status" value="1"/>
</dbReference>
<dbReference type="EMBL" id="NFKE01000006">
    <property type="protein sequence ID" value="OUP34062.1"/>
    <property type="molecule type" value="Genomic_DNA"/>
</dbReference>
<reference evidence="4" key="1">
    <citation type="submission" date="2017-04" db="EMBL/GenBank/DDBJ databases">
        <title>Function of individual gut microbiota members based on whole genome sequencing of pure cultures obtained from chicken caecum.</title>
        <authorList>
            <person name="Medvecky M."/>
            <person name="Cejkova D."/>
            <person name="Polansky O."/>
            <person name="Karasova D."/>
            <person name="Kubasova T."/>
            <person name="Cizek A."/>
            <person name="Rychlik I."/>
        </authorList>
    </citation>
    <scope>NUCLEOTIDE SEQUENCE [LARGE SCALE GENOMIC DNA]</scope>
    <source>
        <strain evidence="4">An189</strain>
    </source>
</reference>
<evidence type="ECO:0000313" key="4">
    <source>
        <dbReference type="Proteomes" id="UP000196587"/>
    </source>
</evidence>
<dbReference type="RefSeq" id="WP_087412817.1">
    <property type="nucleotide sequence ID" value="NZ_CALIXP010000082.1"/>
</dbReference>
<evidence type="ECO:0000256" key="1">
    <source>
        <dbReference type="SAM" id="SignalP"/>
    </source>
</evidence>
<dbReference type="GeneID" id="61676943"/>
<evidence type="ECO:0000313" key="3">
    <source>
        <dbReference type="EMBL" id="OUP34062.1"/>
    </source>
</evidence>
<gene>
    <name evidence="3" type="ORF">B5F24_09880</name>
</gene>
<comment type="caution">
    <text evidence="3">The sequence shown here is derived from an EMBL/GenBank/DDBJ whole genome shotgun (WGS) entry which is preliminary data.</text>
</comment>